<reference evidence="2 3" key="1">
    <citation type="journal article" date="2022" name="Nat. Genet.">
        <title>Improved pea reference genome and pan-genome highlight genomic features and evolutionary characteristics.</title>
        <authorList>
            <person name="Yang T."/>
            <person name="Liu R."/>
            <person name="Luo Y."/>
            <person name="Hu S."/>
            <person name="Wang D."/>
            <person name="Wang C."/>
            <person name="Pandey M.K."/>
            <person name="Ge S."/>
            <person name="Xu Q."/>
            <person name="Li N."/>
            <person name="Li G."/>
            <person name="Huang Y."/>
            <person name="Saxena R.K."/>
            <person name="Ji Y."/>
            <person name="Li M."/>
            <person name="Yan X."/>
            <person name="He Y."/>
            <person name="Liu Y."/>
            <person name="Wang X."/>
            <person name="Xiang C."/>
            <person name="Varshney R.K."/>
            <person name="Ding H."/>
            <person name="Gao S."/>
            <person name="Zong X."/>
        </authorList>
    </citation>
    <scope>NUCLEOTIDE SEQUENCE [LARGE SCALE GENOMIC DNA]</scope>
    <source>
        <strain evidence="2 3">cv. Zhongwan 6</strain>
    </source>
</reference>
<organism evidence="2 3">
    <name type="scientific">Pisum sativum</name>
    <name type="common">Garden pea</name>
    <name type="synonym">Lathyrus oleraceus</name>
    <dbReference type="NCBI Taxonomy" id="3888"/>
    <lineage>
        <taxon>Eukaryota</taxon>
        <taxon>Viridiplantae</taxon>
        <taxon>Streptophyta</taxon>
        <taxon>Embryophyta</taxon>
        <taxon>Tracheophyta</taxon>
        <taxon>Spermatophyta</taxon>
        <taxon>Magnoliopsida</taxon>
        <taxon>eudicotyledons</taxon>
        <taxon>Gunneridae</taxon>
        <taxon>Pentapetalae</taxon>
        <taxon>rosids</taxon>
        <taxon>fabids</taxon>
        <taxon>Fabales</taxon>
        <taxon>Fabaceae</taxon>
        <taxon>Papilionoideae</taxon>
        <taxon>50 kb inversion clade</taxon>
        <taxon>NPAAA clade</taxon>
        <taxon>Hologalegina</taxon>
        <taxon>IRL clade</taxon>
        <taxon>Fabeae</taxon>
        <taxon>Lathyrus</taxon>
    </lineage>
</organism>
<feature type="compositionally biased region" description="Basic and acidic residues" evidence="1">
    <location>
        <begin position="81"/>
        <end position="95"/>
    </location>
</feature>
<gene>
    <name evidence="2" type="ORF">KIW84_072075</name>
</gene>
<evidence type="ECO:0000256" key="1">
    <source>
        <dbReference type="SAM" id="MobiDB-lite"/>
    </source>
</evidence>
<name>A0A9D4VMB0_PEA</name>
<sequence>MSQPSVSTPNKRTKEQSNLMSVGTDVYLYEVITDVIPISMIPSHATSIRKPGNSASRKGKPSKSSKKSEEKVDSDGMSGDLSDKEENSGENKDQSIDIVNMNDLKSDDEPIVKILALGIAKRLFTGKHVPDIVMTSGQKPTSSTTKTGNLHELKDICKTLDETIKVNTKRKSRLEILIKALFKAVAEGNSEGDNADEEDTTSVNTSDVEERPSSDED</sequence>
<dbReference type="Gramene" id="Psat07G0207500-T1">
    <property type="protein sequence ID" value="KAI5385336.1"/>
    <property type="gene ID" value="KIW84_072075"/>
</dbReference>
<comment type="caution">
    <text evidence="2">The sequence shown here is derived from an EMBL/GenBank/DDBJ whole genome shotgun (WGS) entry which is preliminary data.</text>
</comment>
<dbReference type="Proteomes" id="UP001058974">
    <property type="component" value="Chromosome 7"/>
</dbReference>
<accession>A0A9D4VMB0</accession>
<feature type="compositionally biased region" description="Basic and acidic residues" evidence="1">
    <location>
        <begin position="208"/>
        <end position="217"/>
    </location>
</feature>
<keyword evidence="3" id="KW-1185">Reference proteome</keyword>
<feature type="region of interest" description="Disordered" evidence="1">
    <location>
        <begin position="44"/>
        <end position="96"/>
    </location>
</feature>
<dbReference type="AlphaFoldDB" id="A0A9D4VMB0"/>
<evidence type="ECO:0000313" key="3">
    <source>
        <dbReference type="Proteomes" id="UP001058974"/>
    </source>
</evidence>
<proteinExistence type="predicted"/>
<feature type="region of interest" description="Disordered" evidence="1">
    <location>
        <begin position="187"/>
        <end position="217"/>
    </location>
</feature>
<dbReference type="EMBL" id="JAMSHJ010000007">
    <property type="protein sequence ID" value="KAI5385336.1"/>
    <property type="molecule type" value="Genomic_DNA"/>
</dbReference>
<protein>
    <submittedName>
        <fullName evidence="2">Uncharacterized protein</fullName>
    </submittedName>
</protein>
<evidence type="ECO:0000313" key="2">
    <source>
        <dbReference type="EMBL" id="KAI5385336.1"/>
    </source>
</evidence>